<dbReference type="Proteomes" id="UP000494363">
    <property type="component" value="Unassembled WGS sequence"/>
</dbReference>
<accession>A0A6J5F635</accession>
<keyword evidence="2" id="KW-1185">Reference proteome</keyword>
<name>A0A6J5F635_9BURK</name>
<gene>
    <name evidence="1" type="ORF">LMG29542_07550</name>
</gene>
<proteinExistence type="predicted"/>
<dbReference type="EMBL" id="CADIKH010000094">
    <property type="protein sequence ID" value="CAB3773994.1"/>
    <property type="molecule type" value="Genomic_DNA"/>
</dbReference>
<protein>
    <submittedName>
        <fullName evidence="1">Uncharacterized protein</fullName>
    </submittedName>
</protein>
<organism evidence="1 2">
    <name type="scientific">Paraburkholderia humisilvae</name>
    <dbReference type="NCBI Taxonomy" id="627669"/>
    <lineage>
        <taxon>Bacteria</taxon>
        <taxon>Pseudomonadati</taxon>
        <taxon>Pseudomonadota</taxon>
        <taxon>Betaproteobacteria</taxon>
        <taxon>Burkholderiales</taxon>
        <taxon>Burkholderiaceae</taxon>
        <taxon>Paraburkholderia</taxon>
    </lineage>
</organism>
<evidence type="ECO:0000313" key="1">
    <source>
        <dbReference type="EMBL" id="CAB3773994.1"/>
    </source>
</evidence>
<reference evidence="1 2" key="1">
    <citation type="submission" date="2020-04" db="EMBL/GenBank/DDBJ databases">
        <authorList>
            <person name="De Canck E."/>
        </authorList>
    </citation>
    <scope>NUCLEOTIDE SEQUENCE [LARGE SCALE GENOMIC DNA]</scope>
    <source>
        <strain evidence="1 2">LMG 29542</strain>
    </source>
</reference>
<evidence type="ECO:0000313" key="2">
    <source>
        <dbReference type="Proteomes" id="UP000494363"/>
    </source>
</evidence>
<sequence length="98" mass="10684">MMHSVLAVTAEGFPLGVPGMKTWIGPPDEFGKTQSRKQRALFAVISWHILYAILLARPGGDLPCEVLLQPVGWRALYCRVYSANRLPVGPPSLGQAVL</sequence>
<dbReference type="AlphaFoldDB" id="A0A6J5F635"/>